<gene>
    <name evidence="1" type="ordered locus">Calkro_0025</name>
</gene>
<proteinExistence type="predicted"/>
<dbReference type="EMBL" id="CP002330">
    <property type="protein sequence ID" value="ADQ44944.1"/>
    <property type="molecule type" value="Genomic_DNA"/>
</dbReference>
<keyword evidence="2" id="KW-1185">Reference proteome</keyword>
<dbReference type="RefSeq" id="WP_013429101.1">
    <property type="nucleotide sequence ID" value="NC_014720.1"/>
</dbReference>
<dbReference type="Proteomes" id="UP000006835">
    <property type="component" value="Chromosome"/>
</dbReference>
<dbReference type="KEGG" id="ckn:Calkro_0025"/>
<dbReference type="OrthoDB" id="856045at2"/>
<evidence type="ECO:0000313" key="1">
    <source>
        <dbReference type="EMBL" id="ADQ44944.1"/>
    </source>
</evidence>
<sequence length="1194" mass="140870">MKQGIDMSITKYSDFIEVEEAYNYSINLRYDLNNLQKVRAFIPTEKNVTLLKNLLSNVLSKNKKANIVIGPYGKGKSYVYLILLFILSLPKETSNENSAKITVLNELVEKIGRIDSQVVEMIDEIIKKKISYLPVIINYSYKDIQQMFFTALNEVIERENLSRLKIFTSFDAAIEKINSWSNEYPEASKKFEEYLEQLNISKKDFVNKLKECDFEAYDLFITIYRKVTAGAEFNPFLNDDVVNTYKTFSYKLRETGLYNGIYIVFDEFSKFIEEAVNEKRNPQLKIIQDIAEAVERDDEGLIYFDGIMHKPFDHYLKNASSIRQDQFRAVEGRFREIYFINTMKDDYSLIEQVIKKDETRFNIIWNRQKSKIEEIFLQAKSLFSPIYSEEELKELAKKSFPLNPVTLFVLPKLCELVAQNERTLFTFLTGRERGGFLHFLEKKLNGDNIELLNVDMLFDYFEFSFKKEIFNKKIIEIYSIVQRALQLTDSDDERKILKALAIFYMVDEMERLPPKEEFLKCALQIDEDKFDQIVQDLLKKKVIIRRKSNQFLDFLASRIEDLDEKINLYKTLKVKEINVGQTIEKIRGLEFNLPRRYNDEFEMTRYFYKIFMELNELERINRYKDIENIRFADGYVIYLIWYNKEDIAKAIEKITQINDKRIVLCVPQRSFERIEDLREYLALQLLIEEAKKEQDETLIYNLEILLEDIEQLLYNYLEGLFDYNECQFYTCEKGFQKIETEKQLSSFLSDICEEVYCLTPIINNEMINKNNLTPQMQKALASAIEHILKGNYDIEGNKPEKTIIKCAIINKGLLRQEIKDSNLEKVLKEVEIFLQKACGYKKSFCELYETLQNPPYGLRRGVIPLFLAFKIKNLLSNTVFYYNDKEIEFNPAIFNGINENPGQYSLLVDENAVEKESYLEKLESLFSDYLMDNNKSRYAKIYQAMKRWYFSLPPITQNTDKIEIKEVCSVEQLKTFKREISKIDQNPFEFVSYKLLKIFGSNSYKEVAEKIKKLKIILDNYLENIVVNVVIEIKNILGIESENTFASGLRKWYLSLPEMTKSRFINDTVNSFLRYLKKLEDYEDKKIVSDLSSILLGIDIYNWNDNSYKNFIEKIKDIIRTLQEQKNKSISDFIKISYNNGDREENKIIEKVEISEIGNTLKDALEEILNEFGNSIDDTEKLNVLASIILEHLK</sequence>
<dbReference type="HOGENOM" id="CLU_008329_0_0_9"/>
<name>E4SC19_CALK2</name>
<reference key="1">
    <citation type="submission" date="2010-11" db="EMBL/GenBank/DDBJ databases">
        <title>Complete sequence of Caldicellulosiruptor kronotskyensis 2002.</title>
        <authorList>
            <consortium name="US DOE Joint Genome Institute"/>
            <person name="Lucas S."/>
            <person name="Copeland A."/>
            <person name="Lapidus A."/>
            <person name="Cheng J.-F."/>
            <person name="Bruce D."/>
            <person name="Goodwin L."/>
            <person name="Pitluck S."/>
            <person name="Davenport K."/>
            <person name="Detter J.C."/>
            <person name="Han C."/>
            <person name="Tapia R."/>
            <person name="Land M."/>
            <person name="Hauser L."/>
            <person name="Jeffries C."/>
            <person name="Kyrpides N."/>
            <person name="Ivanova N."/>
            <person name="Mikhailova N."/>
            <person name="Blumer-Schuette S.E."/>
            <person name="Kelly R.M."/>
            <person name="Woyke T."/>
        </authorList>
    </citation>
    <scope>NUCLEOTIDE SEQUENCE</scope>
    <source>
        <strain>2002</strain>
    </source>
</reference>
<dbReference type="PATRIC" id="fig|632348.3.peg.28"/>
<evidence type="ECO:0000313" key="2">
    <source>
        <dbReference type="Proteomes" id="UP000006835"/>
    </source>
</evidence>
<organism evidence="1 2">
    <name type="scientific">Caldicellulosiruptor kronotskyensis (strain DSM 18902 / VKM B-2412 / 2002)</name>
    <dbReference type="NCBI Taxonomy" id="632348"/>
    <lineage>
        <taxon>Bacteria</taxon>
        <taxon>Bacillati</taxon>
        <taxon>Bacillota</taxon>
        <taxon>Bacillota incertae sedis</taxon>
        <taxon>Caldicellulosiruptorales</taxon>
        <taxon>Caldicellulosiruptoraceae</taxon>
        <taxon>Caldicellulosiruptor</taxon>
    </lineage>
</organism>
<protein>
    <submittedName>
        <fullName evidence="1">Uncharacterized protein</fullName>
    </submittedName>
</protein>
<accession>E4SC19</accession>
<dbReference type="AlphaFoldDB" id="E4SC19"/>
<reference evidence="1 2" key="2">
    <citation type="journal article" date="2011" name="J. Bacteriol.">
        <title>Complete genome sequences for the anaerobic, extremely thermophilic plant biomass-degrading bacteria Caldicellulosiruptor hydrothermalis, Caldicellulosiruptor kristjanssonii, Caldicellulosiruptor kronotskyensis, Caldicellulosiruptor owensenis, and Caldicellulosiruptor lactoaceticus.</title>
        <authorList>
            <person name="Blumer-Schuette S.E."/>
            <person name="Ozdemir I."/>
            <person name="Mistry D."/>
            <person name="Lucas S."/>
            <person name="Lapidus A."/>
            <person name="Cheng J.F."/>
            <person name="Goodwin L.A."/>
            <person name="Pitluck S."/>
            <person name="Land M.L."/>
            <person name="Hauser L.J."/>
            <person name="Woyke T."/>
            <person name="Mikhailova N."/>
            <person name="Pati A."/>
            <person name="Kyrpides N.C."/>
            <person name="Ivanova N."/>
            <person name="Detter J.C."/>
            <person name="Walston-Davenport K."/>
            <person name="Han S."/>
            <person name="Adams M.W."/>
            <person name="Kelly R.M."/>
        </authorList>
    </citation>
    <scope>NUCLEOTIDE SEQUENCE [LARGE SCALE GENOMIC DNA]</scope>
    <source>
        <strain evidence="2">DSM 18902 / VKM B-2412 / 2002</strain>
    </source>
</reference>